<proteinExistence type="predicted"/>
<dbReference type="Proteomes" id="UP000247647">
    <property type="component" value="Unassembled WGS sequence"/>
</dbReference>
<dbReference type="EMBL" id="KZ821478">
    <property type="protein sequence ID" value="PYH30732.1"/>
    <property type="molecule type" value="Genomic_DNA"/>
</dbReference>
<dbReference type="AlphaFoldDB" id="A0A318Z0W3"/>
<reference evidence="2" key="1">
    <citation type="submission" date="2016-12" db="EMBL/GenBank/DDBJ databases">
        <title>The genomes of Aspergillus section Nigri reveals drivers in fungal speciation.</title>
        <authorList>
            <consortium name="DOE Joint Genome Institute"/>
            <person name="Vesth T.C."/>
            <person name="Nybo J."/>
            <person name="Theobald S."/>
            <person name="Brandl J."/>
            <person name="Frisvad J.C."/>
            <person name="Nielsen K.F."/>
            <person name="Lyhne E.K."/>
            <person name="Kogle M.E."/>
            <person name="Kuo A."/>
            <person name="Riley R."/>
            <person name="Clum A."/>
            <person name="Nolan M."/>
            <person name="Lipzen A."/>
            <person name="Salamov A."/>
            <person name="Henrissat B."/>
            <person name="Wiebenga A."/>
            <person name="De Vries R.P."/>
            <person name="Grigoriev I.V."/>
            <person name="Mortensen U.H."/>
            <person name="Andersen M.R."/>
            <person name="Baker S.E."/>
        </authorList>
    </citation>
    <scope>NUCLEOTIDE SEQUENCE [LARGE SCALE GENOMIC DNA]</scope>
    <source>
        <strain evidence="2">CBS 115656</strain>
    </source>
</reference>
<evidence type="ECO:0000256" key="1">
    <source>
        <dbReference type="SAM" id="MobiDB-lite"/>
    </source>
</evidence>
<dbReference type="OrthoDB" id="10533547at2759"/>
<feature type="region of interest" description="Disordered" evidence="1">
    <location>
        <begin position="51"/>
        <end position="89"/>
    </location>
</feature>
<keyword evidence="3" id="KW-1185">Reference proteome</keyword>
<name>A0A318Z0W3_ASPNB</name>
<dbReference type="RefSeq" id="XP_025476210.1">
    <property type="nucleotide sequence ID" value="XM_025625503.1"/>
</dbReference>
<evidence type="ECO:0000313" key="3">
    <source>
        <dbReference type="Proteomes" id="UP000247647"/>
    </source>
</evidence>
<evidence type="ECO:0000313" key="2">
    <source>
        <dbReference type="EMBL" id="PYH30732.1"/>
    </source>
</evidence>
<protein>
    <submittedName>
        <fullName evidence="2">Uncharacterized protein</fullName>
    </submittedName>
</protein>
<organism evidence="2 3">
    <name type="scientific">Aspergillus neoniger (strain CBS 115656)</name>
    <dbReference type="NCBI Taxonomy" id="1448310"/>
    <lineage>
        <taxon>Eukaryota</taxon>
        <taxon>Fungi</taxon>
        <taxon>Dikarya</taxon>
        <taxon>Ascomycota</taxon>
        <taxon>Pezizomycotina</taxon>
        <taxon>Eurotiomycetes</taxon>
        <taxon>Eurotiomycetidae</taxon>
        <taxon>Eurotiales</taxon>
        <taxon>Aspergillaceae</taxon>
        <taxon>Aspergillus</taxon>
        <taxon>Aspergillus subgen. Circumdati</taxon>
    </lineage>
</organism>
<gene>
    <name evidence="2" type="ORF">BO87DRAFT_400203</name>
</gene>
<accession>A0A318Z0W3</accession>
<dbReference type="GeneID" id="37127959"/>
<sequence>MKVAYPKTTTDDCKTIGEVVMLQTILDESSSASVEPANRRAYRLAEKSRCSGKNGRVTSRGPSAVDSTCPLADNSGKGPIESGTTLDWL</sequence>